<reference evidence="1" key="2">
    <citation type="journal article" date="2015" name="Fish Shellfish Immunol.">
        <title>Early steps in the European eel (Anguilla anguilla)-Vibrio vulnificus interaction in the gills: Role of the RtxA13 toxin.</title>
        <authorList>
            <person name="Callol A."/>
            <person name="Pajuelo D."/>
            <person name="Ebbesson L."/>
            <person name="Teles M."/>
            <person name="MacKenzie S."/>
            <person name="Amaro C."/>
        </authorList>
    </citation>
    <scope>NUCLEOTIDE SEQUENCE</scope>
</reference>
<sequence length="47" mass="5331">MCTAVKTIHHCLVCDFFDICHRNATGRIYQWLRLRTSATGGLLPHSS</sequence>
<protein>
    <submittedName>
        <fullName evidence="1">Uncharacterized protein</fullName>
    </submittedName>
</protein>
<name>A0A0E9TM95_ANGAN</name>
<evidence type="ECO:0000313" key="1">
    <source>
        <dbReference type="EMBL" id="JAH54784.1"/>
    </source>
</evidence>
<accession>A0A0E9TM95</accession>
<reference evidence="1" key="1">
    <citation type="submission" date="2014-11" db="EMBL/GenBank/DDBJ databases">
        <authorList>
            <person name="Amaro Gonzalez C."/>
        </authorList>
    </citation>
    <scope>NUCLEOTIDE SEQUENCE</scope>
</reference>
<dbReference type="AlphaFoldDB" id="A0A0E9TM95"/>
<proteinExistence type="predicted"/>
<organism evidence="1">
    <name type="scientific">Anguilla anguilla</name>
    <name type="common">European freshwater eel</name>
    <name type="synonym">Muraena anguilla</name>
    <dbReference type="NCBI Taxonomy" id="7936"/>
    <lineage>
        <taxon>Eukaryota</taxon>
        <taxon>Metazoa</taxon>
        <taxon>Chordata</taxon>
        <taxon>Craniata</taxon>
        <taxon>Vertebrata</taxon>
        <taxon>Euteleostomi</taxon>
        <taxon>Actinopterygii</taxon>
        <taxon>Neopterygii</taxon>
        <taxon>Teleostei</taxon>
        <taxon>Anguilliformes</taxon>
        <taxon>Anguillidae</taxon>
        <taxon>Anguilla</taxon>
    </lineage>
</organism>
<dbReference type="EMBL" id="GBXM01053793">
    <property type="protein sequence ID" value="JAH54784.1"/>
    <property type="molecule type" value="Transcribed_RNA"/>
</dbReference>